<keyword evidence="5" id="KW-0288">FMN</keyword>
<protein>
    <submittedName>
        <fullName evidence="13">FAD-dependent oxidoreductase</fullName>
    </submittedName>
</protein>
<evidence type="ECO:0000259" key="11">
    <source>
        <dbReference type="Pfam" id="PF00724"/>
    </source>
</evidence>
<sequence length="653" mass="68781">MSQCRHHADQEPATGRPLTLGPARLRNRFVSAPMERNYCEIDGTVTDRYAEYVARRARGGAALVFAEAAYVRADGKGRLRQLGVDVDERIPGIARLAAAVHAGGALFGVELNHGGRTAQGAVNGFRPVAPSPVPCLPAGGELPRELATEEVHELVAAYAEGARRCREAGVDVISIHGAHGYLVHQFLSPARNLRTDEFADPLRFLGLVIEAVGKQAGPGVAVGLRISAHEGIEGGLSAERTFELISRTRLDLLSFLDVSAGSYEAGQWIIQPGEWERGLLAPYAQRYRALGLPVGVAGRISTPESAEAIVAGGQADFVSLARTLHADPGFPRHALTGGRYRPCIACNLCIDRLGTGEPIPCSVNPRAGREYLGEPAAPAAKASVVVIGAGPAGLEAARQLAEHGQRVRVLEAAGHVGGQFALAGRLQALPEYHRILDWWTAELDRLGVTVRTGVHVTGEVLARLDADAIVLATGGAGRLPDVPGAGLPHVFDVRDWLARDEDVPRSCVVWGADREGVAVADHLATGGAEVLLVGAQPSLAPSVGRRAKILMVPRLTGNPKVRLHLESTISAIESGRVLLRSGGHEEWRPVSGPVLISHGVAPRTDLLAACTARRPRLGVHLAGDAGGTGGSLHRCFLAAEEVAGAIARLCDAP</sequence>
<proteinExistence type="inferred from homology"/>
<evidence type="ECO:0000256" key="9">
    <source>
        <dbReference type="ARBA" id="ARBA00023014"/>
    </source>
</evidence>
<reference evidence="14" key="1">
    <citation type="journal article" date="2019" name="Int. J. Syst. Evol. Microbiol.">
        <title>The Global Catalogue of Microorganisms (GCM) 10K type strain sequencing project: providing services to taxonomists for standard genome sequencing and annotation.</title>
        <authorList>
            <consortium name="The Broad Institute Genomics Platform"/>
            <consortium name="The Broad Institute Genome Sequencing Center for Infectious Disease"/>
            <person name="Wu L."/>
            <person name="Ma J."/>
        </authorList>
    </citation>
    <scope>NUCLEOTIDE SEQUENCE [LARGE SCALE GENOMIC DNA]</scope>
    <source>
        <strain evidence="14">JCM 17326</strain>
    </source>
</reference>
<accession>A0ABP6Z7B1</accession>
<evidence type="ECO:0000256" key="5">
    <source>
        <dbReference type="ARBA" id="ARBA00022643"/>
    </source>
</evidence>
<dbReference type="SUPFAM" id="SSF51905">
    <property type="entry name" value="FAD/NAD(P)-binding domain"/>
    <property type="match status" value="1"/>
</dbReference>
<dbReference type="EMBL" id="BAABDQ010000033">
    <property type="protein sequence ID" value="GAA3598753.1"/>
    <property type="molecule type" value="Genomic_DNA"/>
</dbReference>
<comment type="caution">
    <text evidence="13">The sequence shown here is derived from an EMBL/GenBank/DDBJ whole genome shotgun (WGS) entry which is preliminary data.</text>
</comment>
<dbReference type="SUPFAM" id="SSF51395">
    <property type="entry name" value="FMN-linked oxidoreductases"/>
    <property type="match status" value="1"/>
</dbReference>
<dbReference type="Gene3D" id="3.20.20.70">
    <property type="entry name" value="Aldolase class I"/>
    <property type="match status" value="1"/>
</dbReference>
<keyword evidence="8" id="KW-0408">Iron</keyword>
<evidence type="ECO:0000256" key="2">
    <source>
        <dbReference type="ARBA" id="ARBA00001966"/>
    </source>
</evidence>
<dbReference type="InterPro" id="IPR023753">
    <property type="entry name" value="FAD/NAD-binding_dom"/>
</dbReference>
<comment type="similarity">
    <text evidence="3">In the N-terminal section; belongs to the NADH:flavin oxidoreductase/NADH oxidase family.</text>
</comment>
<evidence type="ECO:0000256" key="10">
    <source>
        <dbReference type="SAM" id="MobiDB-lite"/>
    </source>
</evidence>
<evidence type="ECO:0000256" key="3">
    <source>
        <dbReference type="ARBA" id="ARBA00011048"/>
    </source>
</evidence>
<dbReference type="Pfam" id="PF00724">
    <property type="entry name" value="Oxidored_FMN"/>
    <property type="match status" value="1"/>
</dbReference>
<dbReference type="CDD" id="cd02803">
    <property type="entry name" value="OYE_like_FMN_family"/>
    <property type="match status" value="1"/>
</dbReference>
<feature type="domain" description="FAD/NAD(P)-binding" evidence="12">
    <location>
        <begin position="383"/>
        <end position="608"/>
    </location>
</feature>
<dbReference type="InterPro" id="IPR036188">
    <property type="entry name" value="FAD/NAD-bd_sf"/>
</dbReference>
<evidence type="ECO:0000313" key="14">
    <source>
        <dbReference type="Proteomes" id="UP001500630"/>
    </source>
</evidence>
<gene>
    <name evidence="13" type="ORF">GCM10022419_097980</name>
</gene>
<dbReference type="Proteomes" id="UP001500630">
    <property type="component" value="Unassembled WGS sequence"/>
</dbReference>
<dbReference type="InterPro" id="IPR001155">
    <property type="entry name" value="OxRdtase_FMN_N"/>
</dbReference>
<organism evidence="13 14">
    <name type="scientific">Nonomuraea rosea</name>
    <dbReference type="NCBI Taxonomy" id="638574"/>
    <lineage>
        <taxon>Bacteria</taxon>
        <taxon>Bacillati</taxon>
        <taxon>Actinomycetota</taxon>
        <taxon>Actinomycetes</taxon>
        <taxon>Streptosporangiales</taxon>
        <taxon>Streptosporangiaceae</taxon>
        <taxon>Nonomuraea</taxon>
    </lineage>
</organism>
<evidence type="ECO:0000313" key="13">
    <source>
        <dbReference type="EMBL" id="GAA3598753.1"/>
    </source>
</evidence>
<dbReference type="PRINTS" id="PR00368">
    <property type="entry name" value="FADPNR"/>
</dbReference>
<dbReference type="PANTHER" id="PTHR42917:SF2">
    <property type="entry name" value="2,4-DIENOYL-COA REDUCTASE [(2E)-ENOYL-COA-PRODUCING]"/>
    <property type="match status" value="1"/>
</dbReference>
<feature type="domain" description="NADH:flavin oxidoreductase/NADH oxidase N-terminal" evidence="11">
    <location>
        <begin position="17"/>
        <end position="334"/>
    </location>
</feature>
<comment type="cofactor">
    <cofactor evidence="1">
        <name>FMN</name>
        <dbReference type="ChEBI" id="CHEBI:58210"/>
    </cofactor>
</comment>
<dbReference type="RefSeq" id="WP_345572878.1">
    <property type="nucleotide sequence ID" value="NZ_BAABDQ010000033.1"/>
</dbReference>
<keyword evidence="6" id="KW-0479">Metal-binding</keyword>
<name>A0ABP6Z7B1_9ACTN</name>
<keyword evidence="14" id="KW-1185">Reference proteome</keyword>
<feature type="compositionally biased region" description="Basic and acidic residues" evidence="10">
    <location>
        <begin position="1"/>
        <end position="10"/>
    </location>
</feature>
<feature type="region of interest" description="Disordered" evidence="10">
    <location>
        <begin position="1"/>
        <end position="20"/>
    </location>
</feature>
<evidence type="ECO:0000256" key="8">
    <source>
        <dbReference type="ARBA" id="ARBA00023004"/>
    </source>
</evidence>
<evidence type="ECO:0000256" key="6">
    <source>
        <dbReference type="ARBA" id="ARBA00022723"/>
    </source>
</evidence>
<evidence type="ECO:0000259" key="12">
    <source>
        <dbReference type="Pfam" id="PF07992"/>
    </source>
</evidence>
<evidence type="ECO:0000256" key="1">
    <source>
        <dbReference type="ARBA" id="ARBA00001917"/>
    </source>
</evidence>
<dbReference type="Gene3D" id="3.40.50.720">
    <property type="entry name" value="NAD(P)-binding Rossmann-like Domain"/>
    <property type="match status" value="1"/>
</dbReference>
<evidence type="ECO:0000256" key="7">
    <source>
        <dbReference type="ARBA" id="ARBA00023002"/>
    </source>
</evidence>
<keyword evidence="7" id="KW-0560">Oxidoreductase</keyword>
<comment type="cofactor">
    <cofactor evidence="2">
        <name>[4Fe-4S] cluster</name>
        <dbReference type="ChEBI" id="CHEBI:49883"/>
    </cofactor>
</comment>
<dbReference type="InterPro" id="IPR051793">
    <property type="entry name" value="NADH:flavin_oxidoreductase"/>
</dbReference>
<keyword evidence="9" id="KW-0411">Iron-sulfur</keyword>
<dbReference type="Pfam" id="PF07992">
    <property type="entry name" value="Pyr_redox_2"/>
    <property type="match status" value="1"/>
</dbReference>
<dbReference type="PANTHER" id="PTHR42917">
    <property type="entry name" value="2,4-DIENOYL-COA REDUCTASE"/>
    <property type="match status" value="1"/>
</dbReference>
<dbReference type="PRINTS" id="PR00411">
    <property type="entry name" value="PNDRDTASEI"/>
</dbReference>
<keyword evidence="4" id="KW-0285">Flavoprotein</keyword>
<dbReference type="Gene3D" id="3.50.50.60">
    <property type="entry name" value="FAD/NAD(P)-binding domain"/>
    <property type="match status" value="1"/>
</dbReference>
<evidence type="ECO:0000256" key="4">
    <source>
        <dbReference type="ARBA" id="ARBA00022630"/>
    </source>
</evidence>
<dbReference type="InterPro" id="IPR013785">
    <property type="entry name" value="Aldolase_TIM"/>
</dbReference>